<sequence>MDKYELIAQVGDGTFGSVVKAVLKKTGQLVAIKKMKQKFYTWEECVKLPEVDIVRRVHGHPNIVKLREVIRENNELFFVFEFMDDDLLGAIKKSKLGTNPSNGQSSPYIPYTRIKSFMRQMLQALAYIHKRGYFHRDLKPENLLLRKEASGEEVLKLADFGLVKEIHSRPPFTDYVSTRWYRSPELLLQDRFYSSPVDIWATGCIMAELITTRPLFPGSNEVDQLFKIMSVLGAPTKKTWAGGMHLANKIRYTFPTISGTGLAQVLPSHTPAAAMDLLSQMLTYDPKLRPTAEQCLRHPFFAADINECSGASAAVLDQLAFAAKRLQQGPQSAPPPLKVPTINPLAAEKATRATADGSVIDGSICNPYTLGKQTEVTPSPKPVANPTPATFPDMPTAAKGKALLPDVPKGSLTETGAEHINLPAIPNPSPVHVSATKRLSRDVGGTSIAKKLTGLKNVHVGNGKASPVHGGSTAKAAQSSPSVRMSPRPAPALSSSAVSPTVGGGGGGLTTNRDSKPQKTNMAQLLHRRISKEMEGTLPMTLSVPKRDVSLDELMEEIALEMSHLSVQAERRDSNAKVSEAPGEATLVPDPVAALLSSSHFYKKSVSTNESTSLQPLKVGGPTRTTFLPKLRKSDSNITATELPRVEHLTKGVSPSLKALLAKYKTSTFAYQ</sequence>
<dbReference type="InterPro" id="IPR011009">
    <property type="entry name" value="Kinase-like_dom_sf"/>
</dbReference>
<evidence type="ECO:0000256" key="4">
    <source>
        <dbReference type="SAM" id="MobiDB-lite"/>
    </source>
</evidence>
<gene>
    <name evidence="6" type="ORF">ABL78_5741</name>
</gene>
<keyword evidence="2 3" id="KW-0067">ATP-binding</keyword>
<evidence type="ECO:0000259" key="5">
    <source>
        <dbReference type="PROSITE" id="PS50011"/>
    </source>
</evidence>
<dbReference type="InterPro" id="IPR008271">
    <property type="entry name" value="Ser/Thr_kinase_AS"/>
</dbReference>
<feature type="region of interest" description="Disordered" evidence="4">
    <location>
        <begin position="459"/>
        <end position="519"/>
    </location>
</feature>
<dbReference type="Proteomes" id="UP000038009">
    <property type="component" value="Unassembled WGS sequence"/>
</dbReference>
<dbReference type="EMBL" id="LJSK01000203">
    <property type="protein sequence ID" value="KPI85196.1"/>
    <property type="molecule type" value="Genomic_DNA"/>
</dbReference>
<dbReference type="SUPFAM" id="SSF56112">
    <property type="entry name" value="Protein kinase-like (PK-like)"/>
    <property type="match status" value="1"/>
</dbReference>
<protein>
    <recommendedName>
        <fullName evidence="5">Protein kinase domain-containing protein</fullName>
    </recommendedName>
</protein>
<accession>A0A0N0P4E3</accession>
<dbReference type="PROSITE" id="PS00107">
    <property type="entry name" value="PROTEIN_KINASE_ATP"/>
    <property type="match status" value="1"/>
</dbReference>
<dbReference type="Gene3D" id="1.10.510.10">
    <property type="entry name" value="Transferase(Phosphotransferase) domain 1"/>
    <property type="match status" value="1"/>
</dbReference>
<evidence type="ECO:0000313" key="6">
    <source>
        <dbReference type="EMBL" id="KPI85196.1"/>
    </source>
</evidence>
<dbReference type="SMART" id="SM00220">
    <property type="entry name" value="S_TKc"/>
    <property type="match status" value="1"/>
</dbReference>
<dbReference type="InterPro" id="IPR017441">
    <property type="entry name" value="Protein_kinase_ATP_BS"/>
</dbReference>
<dbReference type="FunFam" id="1.10.510.10:FF:000685">
    <property type="entry name" value="Serine/threonine-protein kinase dyf-5"/>
    <property type="match status" value="1"/>
</dbReference>
<evidence type="ECO:0000256" key="2">
    <source>
        <dbReference type="ARBA" id="ARBA00022840"/>
    </source>
</evidence>
<evidence type="ECO:0000256" key="3">
    <source>
        <dbReference type="PROSITE-ProRule" id="PRU10141"/>
    </source>
</evidence>
<dbReference type="PANTHER" id="PTHR24055">
    <property type="entry name" value="MITOGEN-ACTIVATED PROTEIN KINASE"/>
    <property type="match status" value="1"/>
</dbReference>
<feature type="domain" description="Protein kinase" evidence="5">
    <location>
        <begin position="4"/>
        <end position="301"/>
    </location>
</feature>
<dbReference type="OrthoDB" id="2158884at2759"/>
<feature type="compositionally biased region" description="Low complexity" evidence="4">
    <location>
        <begin position="491"/>
        <end position="500"/>
    </location>
</feature>
<comment type="caution">
    <text evidence="6">The sequence shown here is derived from an EMBL/GenBank/DDBJ whole genome shotgun (WGS) entry which is preliminary data.</text>
</comment>
<dbReference type="PROSITE" id="PS00108">
    <property type="entry name" value="PROTEIN_KINASE_ST"/>
    <property type="match status" value="1"/>
</dbReference>
<feature type="binding site" evidence="3">
    <location>
        <position position="34"/>
    </location>
    <ligand>
        <name>ATP</name>
        <dbReference type="ChEBI" id="CHEBI:30616"/>
    </ligand>
</feature>
<proteinExistence type="predicted"/>
<reference evidence="6 7" key="1">
    <citation type="journal article" date="2015" name="PLoS Pathog.">
        <title>Leptomonas seymouri: Adaptations to the Dixenous Life Cycle Analyzed by Genome Sequencing, Transcriptome Profiling and Co-infection with Leishmania donovani.</title>
        <authorList>
            <person name="Kraeva N."/>
            <person name="Butenko A."/>
            <person name="Hlavacova J."/>
            <person name="Kostygov A."/>
            <person name="Myskova J."/>
            <person name="Grybchuk D."/>
            <person name="Lestinova T."/>
            <person name="Votypka J."/>
            <person name="Volf P."/>
            <person name="Opperdoes F."/>
            <person name="Flegontov P."/>
            <person name="Lukes J."/>
            <person name="Yurchenko V."/>
        </authorList>
    </citation>
    <scope>NUCLEOTIDE SEQUENCE [LARGE SCALE GENOMIC DNA]</scope>
    <source>
        <strain evidence="6 7">ATCC 30220</strain>
    </source>
</reference>
<dbReference type="FunFam" id="3.30.200.20:FF:000335">
    <property type="entry name" value="Serine/threonine-protein kinase MHK"/>
    <property type="match status" value="1"/>
</dbReference>
<dbReference type="Pfam" id="PF00069">
    <property type="entry name" value="Pkinase"/>
    <property type="match status" value="1"/>
</dbReference>
<dbReference type="GO" id="GO:0005524">
    <property type="term" value="F:ATP binding"/>
    <property type="evidence" value="ECO:0007669"/>
    <property type="project" value="UniProtKB-UniRule"/>
</dbReference>
<dbReference type="AlphaFoldDB" id="A0A0N0P4E3"/>
<name>A0A0N0P4E3_LEPSE</name>
<dbReference type="InterPro" id="IPR050117">
    <property type="entry name" value="MAPK"/>
</dbReference>
<dbReference type="OMA" id="TFRTPME"/>
<dbReference type="Gene3D" id="3.30.200.20">
    <property type="entry name" value="Phosphorylase Kinase, domain 1"/>
    <property type="match status" value="1"/>
</dbReference>
<dbReference type="PROSITE" id="PS50011">
    <property type="entry name" value="PROTEIN_KINASE_DOM"/>
    <property type="match status" value="1"/>
</dbReference>
<dbReference type="VEuPathDB" id="TriTrypDB:Lsey_0203_0090"/>
<keyword evidence="7" id="KW-1185">Reference proteome</keyword>
<evidence type="ECO:0000313" key="7">
    <source>
        <dbReference type="Proteomes" id="UP000038009"/>
    </source>
</evidence>
<evidence type="ECO:0000256" key="1">
    <source>
        <dbReference type="ARBA" id="ARBA00022741"/>
    </source>
</evidence>
<organism evidence="6 7">
    <name type="scientific">Leptomonas seymouri</name>
    <dbReference type="NCBI Taxonomy" id="5684"/>
    <lineage>
        <taxon>Eukaryota</taxon>
        <taxon>Discoba</taxon>
        <taxon>Euglenozoa</taxon>
        <taxon>Kinetoplastea</taxon>
        <taxon>Metakinetoplastina</taxon>
        <taxon>Trypanosomatida</taxon>
        <taxon>Trypanosomatidae</taxon>
        <taxon>Leishmaniinae</taxon>
        <taxon>Leptomonas</taxon>
    </lineage>
</organism>
<dbReference type="GO" id="GO:0004672">
    <property type="term" value="F:protein kinase activity"/>
    <property type="evidence" value="ECO:0007669"/>
    <property type="project" value="InterPro"/>
</dbReference>
<dbReference type="CDD" id="cd07830">
    <property type="entry name" value="STKc_MAK_like"/>
    <property type="match status" value="1"/>
</dbReference>
<keyword evidence="1 3" id="KW-0547">Nucleotide-binding</keyword>
<dbReference type="InterPro" id="IPR000719">
    <property type="entry name" value="Prot_kinase_dom"/>
</dbReference>